<evidence type="ECO:0000256" key="5">
    <source>
        <dbReference type="ARBA" id="ARBA00022763"/>
    </source>
</evidence>
<evidence type="ECO:0000313" key="15">
    <source>
        <dbReference type="Proteomes" id="UP000187455"/>
    </source>
</evidence>
<evidence type="ECO:0000256" key="9">
    <source>
        <dbReference type="ARBA" id="ARBA00023163"/>
    </source>
</evidence>
<dbReference type="AlphaFoldDB" id="A0A1R0GX42"/>
<comment type="caution">
    <text evidence="14">The sequence shown here is derived from an EMBL/GenBank/DDBJ whole genome shotgun (WGS) entry which is preliminary data.</text>
</comment>
<dbReference type="InterPro" id="IPR004600">
    <property type="entry name" value="TFIIH_Tfb4/GTF2H3"/>
</dbReference>
<dbReference type="GO" id="GO:0006289">
    <property type="term" value="P:nucleotide-excision repair"/>
    <property type="evidence" value="ECO:0007669"/>
    <property type="project" value="UniProtKB-UniRule"/>
</dbReference>
<evidence type="ECO:0000256" key="7">
    <source>
        <dbReference type="ARBA" id="ARBA00022833"/>
    </source>
</evidence>
<dbReference type="OrthoDB" id="17307at2759"/>
<dbReference type="GO" id="GO:0008270">
    <property type="term" value="F:zinc ion binding"/>
    <property type="evidence" value="ECO:0007669"/>
    <property type="project" value="UniProtKB-KW"/>
</dbReference>
<gene>
    <name evidence="14" type="ORF">AYI68_g4434</name>
</gene>
<comment type="subunit">
    <text evidence="13">Component of the 7-subunit TFIIH core complex composed of XPB/SSL2, XPD/RAD3, SSL1, TFB1, TFB2, TFB4 and TFB5, which is active in NER. The core complex associates with the 3-subunit CTD-kinase module TFIIK composed of CCL1, KIN28 and TFB3 to form the 10-subunit holoenzyme (holo-TFIIH) active in transcription.</text>
</comment>
<protein>
    <recommendedName>
        <fullName evidence="3 13">General transcription and DNA repair factor IIH subunit TFB4</fullName>
        <shortName evidence="13">TFIIH subunit TFB4</shortName>
    </recommendedName>
    <alternativeName>
        <fullName evidence="12 13">RNA polymerase II transcription factor B subunit 4</fullName>
    </alternativeName>
</protein>
<proteinExistence type="inferred from homology"/>
<dbReference type="STRING" id="133383.A0A1R0GX42"/>
<keyword evidence="8 13" id="KW-0805">Transcription regulation</keyword>
<dbReference type="Pfam" id="PF03850">
    <property type="entry name" value="Tfb4"/>
    <property type="match status" value="1"/>
</dbReference>
<evidence type="ECO:0000256" key="4">
    <source>
        <dbReference type="ARBA" id="ARBA00022723"/>
    </source>
</evidence>
<organism evidence="14 15">
    <name type="scientific">Smittium mucronatum</name>
    <dbReference type="NCBI Taxonomy" id="133383"/>
    <lineage>
        <taxon>Eukaryota</taxon>
        <taxon>Fungi</taxon>
        <taxon>Fungi incertae sedis</taxon>
        <taxon>Zoopagomycota</taxon>
        <taxon>Kickxellomycotina</taxon>
        <taxon>Harpellomycetes</taxon>
        <taxon>Harpellales</taxon>
        <taxon>Legeriomycetaceae</taxon>
        <taxon>Smittium</taxon>
    </lineage>
</organism>
<evidence type="ECO:0000256" key="6">
    <source>
        <dbReference type="ARBA" id="ARBA00022771"/>
    </source>
</evidence>
<keyword evidence="11 13" id="KW-0539">Nucleus</keyword>
<dbReference type="GO" id="GO:0005675">
    <property type="term" value="C:transcription factor TFIIH holo complex"/>
    <property type="evidence" value="ECO:0007669"/>
    <property type="project" value="UniProtKB-UniRule"/>
</dbReference>
<dbReference type="Proteomes" id="UP000187455">
    <property type="component" value="Unassembled WGS sequence"/>
</dbReference>
<evidence type="ECO:0000256" key="3">
    <source>
        <dbReference type="ARBA" id="ARBA00021280"/>
    </source>
</evidence>
<comment type="similarity">
    <text evidence="2 13">Belongs to the TFB4 family.</text>
</comment>
<evidence type="ECO:0000256" key="8">
    <source>
        <dbReference type="ARBA" id="ARBA00023015"/>
    </source>
</evidence>
<accession>A0A1R0GX42</accession>
<evidence type="ECO:0000256" key="10">
    <source>
        <dbReference type="ARBA" id="ARBA00023204"/>
    </source>
</evidence>
<dbReference type="PANTHER" id="PTHR12831">
    <property type="entry name" value="TRANSCRIPTION INITIATION FACTOR IIH TFIIH , POLYPEPTIDE 3-RELATED"/>
    <property type="match status" value="1"/>
</dbReference>
<dbReference type="InterPro" id="IPR036465">
    <property type="entry name" value="vWFA_dom_sf"/>
</dbReference>
<dbReference type="Gene3D" id="3.40.50.410">
    <property type="entry name" value="von Willebrand factor, type A domain"/>
    <property type="match status" value="1"/>
</dbReference>
<dbReference type="EMBL" id="LSSL01002431">
    <property type="protein sequence ID" value="OLY81459.1"/>
    <property type="molecule type" value="Genomic_DNA"/>
</dbReference>
<dbReference type="GO" id="GO:0006355">
    <property type="term" value="P:regulation of DNA-templated transcription"/>
    <property type="evidence" value="ECO:0007669"/>
    <property type="project" value="InterPro"/>
</dbReference>
<evidence type="ECO:0000256" key="13">
    <source>
        <dbReference type="RuleBase" id="RU368090"/>
    </source>
</evidence>
<keyword evidence="10 13" id="KW-0234">DNA repair</keyword>
<evidence type="ECO:0000313" key="14">
    <source>
        <dbReference type="EMBL" id="OLY81459.1"/>
    </source>
</evidence>
<evidence type="ECO:0000256" key="12">
    <source>
        <dbReference type="ARBA" id="ARBA00033341"/>
    </source>
</evidence>
<keyword evidence="6 13" id="KW-0863">Zinc-finger</keyword>
<comment type="function">
    <text evidence="13">Component of the general transcription and DNA repair factor IIH (TFIIH) core complex, which is involved in general and transcription-coupled nucleotide excision repair (NER) of damaged DNA and, when complexed to TFIIK, in RNA transcription by RNA polymerase II. In NER, TFIIH acts by opening DNA around the lesion to allow the excision of the damaged oligonucleotide and its replacement by a new DNA fragment. In transcription, TFIIH has an essential role in transcription initiation. When the pre-initiation complex (PIC) has been established, TFIIH is required for promoter opening and promoter escape. Phosphorylation of the C-terminal tail (CTD) of the largest subunit of RNA polymerase II by the kinase module TFIIK controls the initiation of transcription.</text>
</comment>
<keyword evidence="7 13" id="KW-0862">Zinc</keyword>
<keyword evidence="15" id="KW-1185">Reference proteome</keyword>
<dbReference type="GO" id="GO:0000439">
    <property type="term" value="C:transcription factor TFIIH core complex"/>
    <property type="evidence" value="ECO:0007669"/>
    <property type="project" value="UniProtKB-UniRule"/>
</dbReference>
<evidence type="ECO:0000256" key="2">
    <source>
        <dbReference type="ARBA" id="ARBA00005273"/>
    </source>
</evidence>
<keyword evidence="5 13" id="KW-0227">DNA damage</keyword>
<name>A0A1R0GX42_9FUNG</name>
<keyword evidence="4 13" id="KW-0479">Metal-binding</keyword>
<reference evidence="14 15" key="1">
    <citation type="journal article" date="2016" name="Mol. Biol. Evol.">
        <title>Genome-Wide Survey of Gut Fungi (Harpellales) Reveals the First Horizontally Transferred Ubiquitin Gene from a Mosquito Host.</title>
        <authorList>
            <person name="Wang Y."/>
            <person name="White M.M."/>
            <person name="Kvist S."/>
            <person name="Moncalvo J.M."/>
        </authorList>
    </citation>
    <scope>NUCLEOTIDE SEQUENCE [LARGE SCALE GENOMIC DNA]</scope>
    <source>
        <strain evidence="14 15">ALG-7-W6</strain>
    </source>
</reference>
<sequence length="110" mass="12336">MNCIFAAQKADIPIDVCRISKVNSTFLEQASDITGGNYIMEFAPKGLLLTLLFGFLSDQYTRQFVNVPVKKDVDFRAVCFCHQKIVDIGYVCSVCLSIFCDYIPICTTCK</sequence>
<evidence type="ECO:0000256" key="1">
    <source>
        <dbReference type="ARBA" id="ARBA00004123"/>
    </source>
</evidence>
<comment type="subcellular location">
    <subcellularLocation>
        <location evidence="1 13">Nucleus</location>
    </subcellularLocation>
</comment>
<dbReference type="PANTHER" id="PTHR12831:SF0">
    <property type="entry name" value="GENERAL TRANSCRIPTION FACTOR IIH SUBUNIT 3"/>
    <property type="match status" value="1"/>
</dbReference>
<evidence type="ECO:0000256" key="11">
    <source>
        <dbReference type="ARBA" id="ARBA00023242"/>
    </source>
</evidence>
<keyword evidence="9 13" id="KW-0804">Transcription</keyword>